<name>A0A6A6BPF6_9PEZI</name>
<dbReference type="EMBL" id="ML995477">
    <property type="protein sequence ID" value="KAF2145333.1"/>
    <property type="molecule type" value="Genomic_DNA"/>
</dbReference>
<feature type="region of interest" description="Disordered" evidence="1">
    <location>
        <begin position="86"/>
        <end position="152"/>
    </location>
</feature>
<evidence type="ECO:0000313" key="2">
    <source>
        <dbReference type="EMBL" id="KAF2145333.1"/>
    </source>
</evidence>
<keyword evidence="3" id="KW-1185">Reference proteome</keyword>
<proteinExistence type="predicted"/>
<feature type="compositionally biased region" description="Polar residues" evidence="1">
    <location>
        <begin position="93"/>
        <end position="111"/>
    </location>
</feature>
<dbReference type="Proteomes" id="UP000799438">
    <property type="component" value="Unassembled WGS sequence"/>
</dbReference>
<organism evidence="2 3">
    <name type="scientific">Aplosporella prunicola CBS 121167</name>
    <dbReference type="NCBI Taxonomy" id="1176127"/>
    <lineage>
        <taxon>Eukaryota</taxon>
        <taxon>Fungi</taxon>
        <taxon>Dikarya</taxon>
        <taxon>Ascomycota</taxon>
        <taxon>Pezizomycotina</taxon>
        <taxon>Dothideomycetes</taxon>
        <taxon>Dothideomycetes incertae sedis</taxon>
        <taxon>Botryosphaeriales</taxon>
        <taxon>Aplosporellaceae</taxon>
        <taxon>Aplosporella</taxon>
    </lineage>
</organism>
<evidence type="ECO:0000256" key="1">
    <source>
        <dbReference type="SAM" id="MobiDB-lite"/>
    </source>
</evidence>
<protein>
    <submittedName>
        <fullName evidence="2">Uncharacterized protein</fullName>
    </submittedName>
</protein>
<evidence type="ECO:0000313" key="3">
    <source>
        <dbReference type="Proteomes" id="UP000799438"/>
    </source>
</evidence>
<reference evidence="2" key="1">
    <citation type="journal article" date="2020" name="Stud. Mycol.">
        <title>101 Dothideomycetes genomes: a test case for predicting lifestyles and emergence of pathogens.</title>
        <authorList>
            <person name="Haridas S."/>
            <person name="Albert R."/>
            <person name="Binder M."/>
            <person name="Bloem J."/>
            <person name="Labutti K."/>
            <person name="Salamov A."/>
            <person name="Andreopoulos B."/>
            <person name="Baker S."/>
            <person name="Barry K."/>
            <person name="Bills G."/>
            <person name="Bluhm B."/>
            <person name="Cannon C."/>
            <person name="Castanera R."/>
            <person name="Culley D."/>
            <person name="Daum C."/>
            <person name="Ezra D."/>
            <person name="Gonzalez J."/>
            <person name="Henrissat B."/>
            <person name="Kuo A."/>
            <person name="Liang C."/>
            <person name="Lipzen A."/>
            <person name="Lutzoni F."/>
            <person name="Magnuson J."/>
            <person name="Mondo S."/>
            <person name="Nolan M."/>
            <person name="Ohm R."/>
            <person name="Pangilinan J."/>
            <person name="Park H.-J."/>
            <person name="Ramirez L."/>
            <person name="Alfaro M."/>
            <person name="Sun H."/>
            <person name="Tritt A."/>
            <person name="Yoshinaga Y."/>
            <person name="Zwiers L.-H."/>
            <person name="Turgeon B."/>
            <person name="Goodwin S."/>
            <person name="Spatafora J."/>
            <person name="Crous P."/>
            <person name="Grigoriev I."/>
        </authorList>
    </citation>
    <scope>NUCLEOTIDE SEQUENCE</scope>
    <source>
        <strain evidence="2">CBS 121167</strain>
    </source>
</reference>
<sequence>MTLCALTAARLSEAAKHLLCSSETRRRVIGTHARPAACPALCELRCLRWLLGCWGLHTWVWVCGLEISGWVGGCVGGGFGRWTLSQHHPPRLSKTTNEQTHHNNQSSTTNSRPHHHCLSTTRIPKAPRHQDQPLAFSPAHPPAPKHGTHTHEAQSAKQSVNCACGCDELVCLLVWLCVKSPKERHGNGRNWKEMKGEERQGNGRKRNVLRTPFAVVLVPCGVLLRRFVVLCAARWDARTACCALRGFAAFRYAQLRFDGLSYASMGSATLRWAQLRFAAQPPRFCHAISAMPDHVYTDPSIMKIVPRPTVRKA</sequence>
<accession>A0A6A6BPF6</accession>
<dbReference type="RefSeq" id="XP_033401045.1">
    <property type="nucleotide sequence ID" value="XM_033535145.1"/>
</dbReference>
<dbReference type="AlphaFoldDB" id="A0A6A6BPF6"/>
<dbReference type="GeneID" id="54292639"/>
<gene>
    <name evidence="2" type="ORF">K452DRAFT_118533</name>
</gene>